<feature type="compositionally biased region" description="Basic residues" evidence="1">
    <location>
        <begin position="25"/>
        <end position="38"/>
    </location>
</feature>
<feature type="compositionally biased region" description="Polar residues" evidence="1">
    <location>
        <begin position="15"/>
        <end position="24"/>
    </location>
</feature>
<keyword evidence="3" id="KW-1185">Reference proteome</keyword>
<accession>A0AAV2MAN4</accession>
<evidence type="ECO:0000313" key="2">
    <source>
        <dbReference type="EMBL" id="CAL1610409.1"/>
    </source>
</evidence>
<dbReference type="AlphaFoldDB" id="A0AAV2MAN4"/>
<organism evidence="2 3">
    <name type="scientific">Knipowitschia caucasica</name>
    <name type="common">Caucasian dwarf goby</name>
    <name type="synonym">Pomatoschistus caucasicus</name>
    <dbReference type="NCBI Taxonomy" id="637954"/>
    <lineage>
        <taxon>Eukaryota</taxon>
        <taxon>Metazoa</taxon>
        <taxon>Chordata</taxon>
        <taxon>Craniata</taxon>
        <taxon>Vertebrata</taxon>
        <taxon>Euteleostomi</taxon>
        <taxon>Actinopterygii</taxon>
        <taxon>Neopterygii</taxon>
        <taxon>Teleostei</taxon>
        <taxon>Neoteleostei</taxon>
        <taxon>Acanthomorphata</taxon>
        <taxon>Gobiaria</taxon>
        <taxon>Gobiiformes</taxon>
        <taxon>Gobioidei</taxon>
        <taxon>Gobiidae</taxon>
        <taxon>Gobiinae</taxon>
        <taxon>Knipowitschia</taxon>
    </lineage>
</organism>
<feature type="compositionally biased region" description="Gly residues" evidence="1">
    <location>
        <begin position="1"/>
        <end position="10"/>
    </location>
</feature>
<dbReference type="EMBL" id="OZ035829">
    <property type="protein sequence ID" value="CAL1610409.1"/>
    <property type="molecule type" value="Genomic_DNA"/>
</dbReference>
<evidence type="ECO:0000256" key="1">
    <source>
        <dbReference type="SAM" id="MobiDB-lite"/>
    </source>
</evidence>
<proteinExistence type="predicted"/>
<dbReference type="Proteomes" id="UP001497482">
    <property type="component" value="Chromosome 7"/>
</dbReference>
<evidence type="ECO:0000313" key="3">
    <source>
        <dbReference type="Proteomes" id="UP001497482"/>
    </source>
</evidence>
<sequence>MVGGGGGGGTHLHLKTQTQSCLQSHHQHRLTKMTRRKRGNEAADKVRTERGVWCDERTAWEGVGGGILRVTRTEGWGGAGQRGTFQSPLTVMGRSLTRGGGRIHLDLSQVLWEWTEDDSDVLHT</sequence>
<protein>
    <submittedName>
        <fullName evidence="2">Uncharacterized protein</fullName>
    </submittedName>
</protein>
<gene>
    <name evidence="2" type="ORF">KC01_LOCUS37031</name>
</gene>
<reference evidence="2 3" key="1">
    <citation type="submission" date="2024-04" db="EMBL/GenBank/DDBJ databases">
        <authorList>
            <person name="Waldvogel A.-M."/>
            <person name="Schoenle A."/>
        </authorList>
    </citation>
    <scope>NUCLEOTIDE SEQUENCE [LARGE SCALE GENOMIC DNA]</scope>
</reference>
<name>A0AAV2MAN4_KNICA</name>
<feature type="region of interest" description="Disordered" evidence="1">
    <location>
        <begin position="1"/>
        <end position="47"/>
    </location>
</feature>